<dbReference type="RefSeq" id="WP_061254336.1">
    <property type="nucleotide sequence ID" value="NZ_JBFALK010000015.1"/>
</dbReference>
<dbReference type="InterPro" id="IPR045079">
    <property type="entry name" value="Oxoprolinase-like"/>
</dbReference>
<dbReference type="InterPro" id="IPR003692">
    <property type="entry name" value="Hydantoinase_B"/>
</dbReference>
<comment type="caution">
    <text evidence="2">The sequence shown here is derived from an EMBL/GenBank/DDBJ whole genome shotgun (WGS) entry which is preliminary data.</text>
</comment>
<sequence length="604" mass="64683">MNSADTRDVAEGHGLDVVTVEVIRSALESLAEQMTETMTRTSYSLLLKEGKDCSSSIFDAGGRLVAEGANVPVHLNALGPCLKGMLKHHFPPETLVPGDVILTNDPYVDGSVGAHHTADFIVYEPVFWGGELVGFSTIFAHLAGAGGLDPNDWHTSIFEEGLRIPPVKLYSGGVLDEDLLKLILTNTSVPYAQRGDLLAQVSGAHVGADGFRRLLDRYGRDVVLRAVDAQIQYAERRTAEYIRRIPDGVYRAEKLLLEDGSMGGPVRLRLAMKVTGDRITFDFTGSDEQIAGPINCPKSATISACLFGLLAMMPPDIPKNQGPANLVTIDAPEGSIVNPTPPAAVYQRMAVTHQIVDMIFEAMAEVLPDAVVANSCGLIYGRGSAVNTTTHPDGGDISARQEWRMGTGPSTGGLGARASRDGLSAMPGWITNVASPSIESSEWEAPVLYRSKALYTDSGGAGRWRGGLGLRLSWQVKGEAARFSHTSQYSAIPPKGLFGGHSGAPSRWVVNEGGESEQVLRYQTGPTMSLDRDDIVTLYTPGGGGYGDPLDRDPARVRVDVLDRKVSVEAARDRYGVVFTDAGEVDEPATAERRAALRAARSRA</sequence>
<gene>
    <name evidence="2" type="ORF">AB0I59_25815</name>
</gene>
<proteinExistence type="predicted"/>
<evidence type="ECO:0000259" key="1">
    <source>
        <dbReference type="Pfam" id="PF02538"/>
    </source>
</evidence>
<dbReference type="Proteomes" id="UP001551675">
    <property type="component" value="Unassembled WGS sequence"/>
</dbReference>
<dbReference type="PANTHER" id="PTHR11365:SF23">
    <property type="entry name" value="HYPOTHETICAL 5-OXOPROLINASE (EUROFUNG)-RELATED"/>
    <property type="match status" value="1"/>
</dbReference>
<evidence type="ECO:0000313" key="3">
    <source>
        <dbReference type="Proteomes" id="UP001551675"/>
    </source>
</evidence>
<accession>A0ABV3GK80</accession>
<protein>
    <submittedName>
        <fullName evidence="2">Hydantoinase B/oxoprolinase family protein</fullName>
    </submittedName>
</protein>
<dbReference type="EMBL" id="JBFALK010000015">
    <property type="protein sequence ID" value="MEV0972035.1"/>
    <property type="molecule type" value="Genomic_DNA"/>
</dbReference>
<keyword evidence="3" id="KW-1185">Reference proteome</keyword>
<name>A0ABV3GK80_MICGL</name>
<evidence type="ECO:0000313" key="2">
    <source>
        <dbReference type="EMBL" id="MEV0972035.1"/>
    </source>
</evidence>
<reference evidence="2 3" key="1">
    <citation type="submission" date="2024-06" db="EMBL/GenBank/DDBJ databases">
        <title>The Natural Products Discovery Center: Release of the First 8490 Sequenced Strains for Exploring Actinobacteria Biosynthetic Diversity.</title>
        <authorList>
            <person name="Kalkreuter E."/>
            <person name="Kautsar S.A."/>
            <person name="Yang D."/>
            <person name="Bader C.D."/>
            <person name="Teijaro C.N."/>
            <person name="Fluegel L."/>
            <person name="Davis C.M."/>
            <person name="Simpson J.R."/>
            <person name="Lauterbach L."/>
            <person name="Steele A.D."/>
            <person name="Gui C."/>
            <person name="Meng S."/>
            <person name="Li G."/>
            <person name="Viehrig K."/>
            <person name="Ye F."/>
            <person name="Su P."/>
            <person name="Kiefer A.F."/>
            <person name="Nichols A."/>
            <person name="Cepeda A.J."/>
            <person name="Yan W."/>
            <person name="Fan B."/>
            <person name="Jiang Y."/>
            <person name="Adhikari A."/>
            <person name="Zheng C.-J."/>
            <person name="Schuster L."/>
            <person name="Cowan T.M."/>
            <person name="Smanski M.J."/>
            <person name="Chevrette M.G."/>
            <person name="De Carvalho L.P.S."/>
            <person name="Shen B."/>
        </authorList>
    </citation>
    <scope>NUCLEOTIDE SEQUENCE [LARGE SCALE GENOMIC DNA]</scope>
    <source>
        <strain evidence="2 3">NPDC050100</strain>
    </source>
</reference>
<feature type="domain" description="Hydantoinase B/oxoprolinase" evidence="1">
    <location>
        <begin position="16"/>
        <end position="549"/>
    </location>
</feature>
<dbReference type="PANTHER" id="PTHR11365">
    <property type="entry name" value="5-OXOPROLINASE RELATED"/>
    <property type="match status" value="1"/>
</dbReference>
<organism evidence="2 3">
    <name type="scientific">Microtetraspora glauca</name>
    <dbReference type="NCBI Taxonomy" id="1996"/>
    <lineage>
        <taxon>Bacteria</taxon>
        <taxon>Bacillati</taxon>
        <taxon>Actinomycetota</taxon>
        <taxon>Actinomycetes</taxon>
        <taxon>Streptosporangiales</taxon>
        <taxon>Streptosporangiaceae</taxon>
        <taxon>Microtetraspora</taxon>
    </lineage>
</organism>
<dbReference type="Pfam" id="PF02538">
    <property type="entry name" value="Hydantoinase_B"/>
    <property type="match status" value="1"/>
</dbReference>